<evidence type="ECO:0000256" key="2">
    <source>
        <dbReference type="ARBA" id="ARBA00023136"/>
    </source>
</evidence>
<dbReference type="PANTHER" id="PTHR30329:SF21">
    <property type="entry name" value="LIPOPROTEIN YIAD-RELATED"/>
    <property type="match status" value="1"/>
</dbReference>
<evidence type="ECO:0000313" key="8">
    <source>
        <dbReference type="EMBL" id="SMP49889.1"/>
    </source>
</evidence>
<dbReference type="Proteomes" id="UP001158049">
    <property type="component" value="Unassembled WGS sequence"/>
</dbReference>
<sequence>MKKLSIAMLAAVIGVTGCADMTPTQRGTATGAGIGAGLGAVLGGATGGGGGTRSTTGALLGGAAGAVIGNVWSSRMENQRRTMEQATRGTGVQVTQTQDNRLKLDIPSDISFDTGRADIKGNFRPILDRFASGLVENPTAQVTIIGHTDSTGGTALNNQLSIDRAASARSYLASRGVPQQRVFIEGRGEREPVASNDNDTGRARNRRVEIYVAEPQAQAQAPQYQQPQQPQYQQPQYQQPQYQQPQYQQPQYQQPQYQQPQYQQPQYQQPR</sequence>
<dbReference type="PANTHER" id="PTHR30329">
    <property type="entry name" value="STATOR ELEMENT OF FLAGELLAR MOTOR COMPLEX"/>
    <property type="match status" value="1"/>
</dbReference>
<dbReference type="EMBL" id="FXUL01000002">
    <property type="protein sequence ID" value="SMP49889.1"/>
    <property type="molecule type" value="Genomic_DNA"/>
</dbReference>
<dbReference type="PRINTS" id="PR01021">
    <property type="entry name" value="OMPADOMAIN"/>
</dbReference>
<feature type="signal peptide" evidence="6">
    <location>
        <begin position="1"/>
        <end position="19"/>
    </location>
</feature>
<dbReference type="RefSeq" id="WP_283441142.1">
    <property type="nucleotide sequence ID" value="NZ_FXUL01000002.1"/>
</dbReference>
<evidence type="ECO:0000256" key="3">
    <source>
        <dbReference type="ARBA" id="ARBA00023237"/>
    </source>
</evidence>
<reference evidence="8 9" key="1">
    <citation type="submission" date="2017-05" db="EMBL/GenBank/DDBJ databases">
        <authorList>
            <person name="Varghese N."/>
            <person name="Submissions S."/>
        </authorList>
    </citation>
    <scope>NUCLEOTIDE SEQUENCE [LARGE SCALE GENOMIC DNA]</scope>
    <source>
        <strain evidence="8 9">DSM 26001</strain>
    </source>
</reference>
<dbReference type="Pfam" id="PF00691">
    <property type="entry name" value="OmpA"/>
    <property type="match status" value="1"/>
</dbReference>
<dbReference type="PRINTS" id="PR01023">
    <property type="entry name" value="NAFLGMOTY"/>
</dbReference>
<evidence type="ECO:0000256" key="4">
    <source>
        <dbReference type="PROSITE-ProRule" id="PRU00473"/>
    </source>
</evidence>
<keyword evidence="2 4" id="KW-0472">Membrane</keyword>
<feature type="region of interest" description="Disordered" evidence="5">
    <location>
        <begin position="183"/>
        <end position="204"/>
    </location>
</feature>
<dbReference type="Gene3D" id="3.30.1330.60">
    <property type="entry name" value="OmpA-like domain"/>
    <property type="match status" value="1"/>
</dbReference>
<proteinExistence type="predicted"/>
<evidence type="ECO:0000256" key="5">
    <source>
        <dbReference type="SAM" id="MobiDB-lite"/>
    </source>
</evidence>
<dbReference type="InterPro" id="IPR050330">
    <property type="entry name" value="Bact_OuterMem_StrucFunc"/>
</dbReference>
<keyword evidence="9" id="KW-1185">Reference proteome</keyword>
<dbReference type="PROSITE" id="PS51123">
    <property type="entry name" value="OMPA_2"/>
    <property type="match status" value="1"/>
</dbReference>
<keyword evidence="3" id="KW-0998">Cell outer membrane</keyword>
<dbReference type="PROSITE" id="PS51257">
    <property type="entry name" value="PROKAR_LIPOPROTEIN"/>
    <property type="match status" value="1"/>
</dbReference>
<evidence type="ECO:0000256" key="6">
    <source>
        <dbReference type="SAM" id="SignalP"/>
    </source>
</evidence>
<comment type="caution">
    <text evidence="8">The sequence shown here is derived from an EMBL/GenBank/DDBJ whole genome shotgun (WGS) entry which is preliminary data.</text>
</comment>
<dbReference type="SUPFAM" id="SSF103088">
    <property type="entry name" value="OmpA-like"/>
    <property type="match status" value="1"/>
</dbReference>
<evidence type="ECO:0000259" key="7">
    <source>
        <dbReference type="PROSITE" id="PS51123"/>
    </source>
</evidence>
<feature type="domain" description="OmpA-like" evidence="7">
    <location>
        <begin position="99"/>
        <end position="216"/>
    </location>
</feature>
<name>A0ABY1PXM1_9BURK</name>
<protein>
    <submittedName>
        <fullName evidence="8">Outer membrane protein OmpA</fullName>
    </submittedName>
</protein>
<accession>A0ABY1PXM1</accession>
<dbReference type="CDD" id="cd07185">
    <property type="entry name" value="OmpA_C-like"/>
    <property type="match status" value="1"/>
</dbReference>
<dbReference type="InterPro" id="IPR036737">
    <property type="entry name" value="OmpA-like_sf"/>
</dbReference>
<organism evidence="8 9">
    <name type="scientific">Noviherbaspirillum suwonense</name>
    <dbReference type="NCBI Taxonomy" id="1224511"/>
    <lineage>
        <taxon>Bacteria</taxon>
        <taxon>Pseudomonadati</taxon>
        <taxon>Pseudomonadota</taxon>
        <taxon>Betaproteobacteria</taxon>
        <taxon>Burkholderiales</taxon>
        <taxon>Oxalobacteraceae</taxon>
        <taxon>Noviherbaspirillum</taxon>
    </lineage>
</organism>
<evidence type="ECO:0000313" key="9">
    <source>
        <dbReference type="Proteomes" id="UP001158049"/>
    </source>
</evidence>
<feature type="chain" id="PRO_5045895815" evidence="6">
    <location>
        <begin position="20"/>
        <end position="271"/>
    </location>
</feature>
<evidence type="ECO:0000256" key="1">
    <source>
        <dbReference type="ARBA" id="ARBA00004442"/>
    </source>
</evidence>
<comment type="subcellular location">
    <subcellularLocation>
        <location evidence="1">Cell outer membrane</location>
    </subcellularLocation>
</comment>
<dbReference type="InterPro" id="IPR006664">
    <property type="entry name" value="OMP_bac"/>
</dbReference>
<dbReference type="InterPro" id="IPR006665">
    <property type="entry name" value="OmpA-like"/>
</dbReference>
<feature type="region of interest" description="Disordered" evidence="5">
    <location>
        <begin position="216"/>
        <end position="271"/>
    </location>
</feature>
<gene>
    <name evidence="8" type="ORF">SAMN06295970_102343</name>
</gene>
<keyword evidence="6" id="KW-0732">Signal</keyword>